<feature type="transmembrane region" description="Helical" evidence="11">
    <location>
        <begin position="107"/>
        <end position="123"/>
    </location>
</feature>
<evidence type="ECO:0000259" key="12">
    <source>
        <dbReference type="Pfam" id="PF00892"/>
    </source>
</evidence>
<evidence type="ECO:0000256" key="11">
    <source>
        <dbReference type="SAM" id="Phobius"/>
    </source>
</evidence>
<gene>
    <name evidence="13" type="ORF">FRUB_03860</name>
</gene>
<dbReference type="SUPFAM" id="SSF103481">
    <property type="entry name" value="Multidrug resistance efflux transporter EmrE"/>
    <property type="match status" value="2"/>
</dbReference>
<accession>A0A225DK84</accession>
<evidence type="ECO:0000256" key="1">
    <source>
        <dbReference type="ARBA" id="ARBA00004651"/>
    </source>
</evidence>
<keyword evidence="10 11" id="KW-0472">Membrane</keyword>
<dbReference type="GO" id="GO:0009103">
    <property type="term" value="P:lipopolysaccharide biosynthetic process"/>
    <property type="evidence" value="ECO:0007669"/>
    <property type="project" value="UniProtKB-KW"/>
</dbReference>
<evidence type="ECO:0000313" key="13">
    <source>
        <dbReference type="EMBL" id="OWK41782.1"/>
    </source>
</evidence>
<dbReference type="PANTHER" id="PTHR30561">
    <property type="entry name" value="SMR FAMILY PROTON-DEPENDENT DRUG EFFLUX TRANSPORTER SUGE"/>
    <property type="match status" value="1"/>
</dbReference>
<feature type="transmembrane region" description="Helical" evidence="11">
    <location>
        <begin position="252"/>
        <end position="271"/>
    </location>
</feature>
<proteinExistence type="predicted"/>
<evidence type="ECO:0000313" key="14">
    <source>
        <dbReference type="Proteomes" id="UP000214646"/>
    </source>
</evidence>
<evidence type="ECO:0000256" key="9">
    <source>
        <dbReference type="ARBA" id="ARBA00023098"/>
    </source>
</evidence>
<feature type="domain" description="EamA" evidence="12">
    <location>
        <begin position="139"/>
        <end position="269"/>
    </location>
</feature>
<evidence type="ECO:0000256" key="2">
    <source>
        <dbReference type="ARBA" id="ARBA00022475"/>
    </source>
</evidence>
<dbReference type="InterPro" id="IPR000620">
    <property type="entry name" value="EamA_dom"/>
</dbReference>
<keyword evidence="5" id="KW-0441">Lipid A biosynthesis</keyword>
<dbReference type="GO" id="GO:0022857">
    <property type="term" value="F:transmembrane transporter activity"/>
    <property type="evidence" value="ECO:0007669"/>
    <property type="project" value="InterPro"/>
</dbReference>
<dbReference type="EMBL" id="NIDE01000005">
    <property type="protein sequence ID" value="OWK41782.1"/>
    <property type="molecule type" value="Genomic_DNA"/>
</dbReference>
<keyword evidence="7" id="KW-0448">Lipopolysaccharide biosynthesis</keyword>
<feature type="domain" description="EamA" evidence="12">
    <location>
        <begin position="1"/>
        <end position="123"/>
    </location>
</feature>
<dbReference type="AlphaFoldDB" id="A0A225DK84"/>
<dbReference type="Gene3D" id="1.10.3730.20">
    <property type="match status" value="1"/>
</dbReference>
<evidence type="ECO:0000256" key="7">
    <source>
        <dbReference type="ARBA" id="ARBA00022985"/>
    </source>
</evidence>
<feature type="transmembrane region" description="Helical" evidence="11">
    <location>
        <begin position="52"/>
        <end position="72"/>
    </location>
</feature>
<dbReference type="PANTHER" id="PTHR30561:SF9">
    <property type="entry name" value="4-AMINO-4-DEOXY-L-ARABINOSE-PHOSPHOUNDECAPRENOL FLIPPASE SUBUNIT ARNF-RELATED"/>
    <property type="match status" value="1"/>
</dbReference>
<evidence type="ECO:0000256" key="4">
    <source>
        <dbReference type="ARBA" id="ARBA00022519"/>
    </source>
</evidence>
<dbReference type="GO" id="GO:0005886">
    <property type="term" value="C:plasma membrane"/>
    <property type="evidence" value="ECO:0007669"/>
    <property type="project" value="UniProtKB-SubCell"/>
</dbReference>
<reference evidence="14" key="1">
    <citation type="submission" date="2017-06" db="EMBL/GenBank/DDBJ databases">
        <title>Genome analysis of Fimbriiglobus ruber SP5, the first member of the order Planctomycetales with confirmed chitinolytic capability.</title>
        <authorList>
            <person name="Ravin N.V."/>
            <person name="Rakitin A.L."/>
            <person name="Ivanova A.A."/>
            <person name="Beletsky A.V."/>
            <person name="Kulichevskaya I.S."/>
            <person name="Mardanov A.V."/>
            <person name="Dedysh S.N."/>
        </authorList>
    </citation>
    <scope>NUCLEOTIDE SEQUENCE [LARGE SCALE GENOMIC DNA]</scope>
    <source>
        <strain evidence="14">SP5</strain>
    </source>
</reference>
<sequence length="273" mass="28345">MVLFSAVLHASWNALLKGGSDRLHSVTVMTVAASVVSAVWVPFLPVPRVESWFYIGLSVALHVVYNLLLVMAYRHGDLGVTYPIARGSSPLLVAAGAAILAGERLDAFTLVGIVLVCGGIFGLARECRGAKLSRVIAPAILTGVTIAAYTVVDGLGSRASGNSWAYAAWLFLATGPAMLPVWAWRRRAPGGPVRLGAASLRSAAGGVVSLVAYAIVIWAASISPMGPVSALRESSVVVAAVLGWLFLGERLGWWRLVACAVVASGAACLGLRG</sequence>
<keyword evidence="14" id="KW-1185">Reference proteome</keyword>
<name>A0A225DK84_9BACT</name>
<keyword evidence="9" id="KW-0443">Lipid metabolism</keyword>
<evidence type="ECO:0000256" key="10">
    <source>
        <dbReference type="ARBA" id="ARBA00023136"/>
    </source>
</evidence>
<keyword evidence="4" id="KW-0997">Cell inner membrane</keyword>
<dbReference type="Proteomes" id="UP000214646">
    <property type="component" value="Unassembled WGS sequence"/>
</dbReference>
<comment type="subcellular location">
    <subcellularLocation>
        <location evidence="1">Cell membrane</location>
        <topology evidence="1">Multi-pass membrane protein</topology>
    </subcellularLocation>
</comment>
<dbReference type="InterPro" id="IPR037185">
    <property type="entry name" value="EmrE-like"/>
</dbReference>
<keyword evidence="2" id="KW-1003">Cell membrane</keyword>
<dbReference type="InterPro" id="IPR000390">
    <property type="entry name" value="Small_drug/metabolite_transptr"/>
</dbReference>
<dbReference type="GO" id="GO:0009245">
    <property type="term" value="P:lipid A biosynthetic process"/>
    <property type="evidence" value="ECO:0007669"/>
    <property type="project" value="UniProtKB-KW"/>
</dbReference>
<dbReference type="Pfam" id="PF00892">
    <property type="entry name" value="EamA"/>
    <property type="match status" value="2"/>
</dbReference>
<feature type="transmembrane region" description="Helical" evidence="11">
    <location>
        <begin position="26"/>
        <end position="46"/>
    </location>
</feature>
<evidence type="ECO:0000256" key="5">
    <source>
        <dbReference type="ARBA" id="ARBA00022556"/>
    </source>
</evidence>
<evidence type="ECO:0000256" key="3">
    <source>
        <dbReference type="ARBA" id="ARBA00022516"/>
    </source>
</evidence>
<feature type="transmembrane region" description="Helical" evidence="11">
    <location>
        <begin position="135"/>
        <end position="152"/>
    </location>
</feature>
<comment type="caution">
    <text evidence="13">The sequence shown here is derived from an EMBL/GenBank/DDBJ whole genome shotgun (WGS) entry which is preliminary data.</text>
</comment>
<keyword evidence="3" id="KW-0444">Lipid biosynthesis</keyword>
<keyword evidence="8 11" id="KW-1133">Transmembrane helix</keyword>
<organism evidence="13 14">
    <name type="scientific">Fimbriiglobus ruber</name>
    <dbReference type="NCBI Taxonomy" id="1908690"/>
    <lineage>
        <taxon>Bacteria</taxon>
        <taxon>Pseudomonadati</taxon>
        <taxon>Planctomycetota</taxon>
        <taxon>Planctomycetia</taxon>
        <taxon>Gemmatales</taxon>
        <taxon>Gemmataceae</taxon>
        <taxon>Fimbriiglobus</taxon>
    </lineage>
</organism>
<keyword evidence="6 11" id="KW-0812">Transmembrane</keyword>
<protein>
    <submittedName>
        <fullName evidence="13">Integral membrane protein</fullName>
    </submittedName>
</protein>
<evidence type="ECO:0000256" key="6">
    <source>
        <dbReference type="ARBA" id="ARBA00022692"/>
    </source>
</evidence>
<feature type="transmembrane region" description="Helical" evidence="11">
    <location>
        <begin position="203"/>
        <end position="222"/>
    </location>
</feature>
<feature type="transmembrane region" description="Helical" evidence="11">
    <location>
        <begin position="164"/>
        <end position="183"/>
    </location>
</feature>
<evidence type="ECO:0000256" key="8">
    <source>
        <dbReference type="ARBA" id="ARBA00022989"/>
    </source>
</evidence>